<dbReference type="Proteomes" id="UP000778578">
    <property type="component" value="Unassembled WGS sequence"/>
</dbReference>
<dbReference type="Pfam" id="PF02962">
    <property type="entry name" value="CHMI"/>
    <property type="match status" value="1"/>
</dbReference>
<dbReference type="CDD" id="cd00580">
    <property type="entry name" value="CHMI"/>
    <property type="match status" value="1"/>
</dbReference>
<dbReference type="PANTHER" id="PTHR37950:SF1">
    <property type="entry name" value="4-HYDROXYPHENYLACETATE CATABOLISM PROTEIN"/>
    <property type="match status" value="1"/>
</dbReference>
<gene>
    <name evidence="1" type="ORF">K7862_02265</name>
</gene>
<dbReference type="InterPro" id="IPR004220">
    <property type="entry name" value="5-COMe_2-OHmuconate_Isoase"/>
</dbReference>
<evidence type="ECO:0000313" key="2">
    <source>
        <dbReference type="Proteomes" id="UP000778578"/>
    </source>
</evidence>
<dbReference type="EMBL" id="JAINZZ010000002">
    <property type="protein sequence ID" value="MBY8876464.1"/>
    <property type="molecule type" value="Genomic_DNA"/>
</dbReference>
<comment type="caution">
    <text evidence="1">The sequence shown here is derived from an EMBL/GenBank/DDBJ whole genome shotgun (WGS) entry which is preliminary data.</text>
</comment>
<dbReference type="InterPro" id="IPR014347">
    <property type="entry name" value="Tautomerase/MIF_sf"/>
</dbReference>
<evidence type="ECO:0000313" key="1">
    <source>
        <dbReference type="EMBL" id="MBY8876464.1"/>
    </source>
</evidence>
<reference evidence="1 2" key="1">
    <citation type="submission" date="2021-08" db="EMBL/GenBank/DDBJ databases">
        <title>WGS of actinomycetes from Thailand.</title>
        <authorList>
            <person name="Thawai C."/>
        </authorList>
    </citation>
    <scope>NUCLEOTIDE SEQUENCE [LARGE SCALE GENOMIC DNA]</scope>
    <source>
        <strain evidence="1 2">PLK6-54</strain>
    </source>
</reference>
<proteinExistence type="predicted"/>
<organism evidence="1 2">
    <name type="scientific">Actinacidiphila acidipaludis</name>
    <dbReference type="NCBI Taxonomy" id="2873382"/>
    <lineage>
        <taxon>Bacteria</taxon>
        <taxon>Bacillati</taxon>
        <taxon>Actinomycetota</taxon>
        <taxon>Actinomycetes</taxon>
        <taxon>Kitasatosporales</taxon>
        <taxon>Streptomycetaceae</taxon>
        <taxon>Actinacidiphila</taxon>
    </lineage>
</organism>
<dbReference type="Gene3D" id="3.30.429.10">
    <property type="entry name" value="Macrophage Migration Inhibitory Factor"/>
    <property type="match status" value="1"/>
</dbReference>
<name>A0ABS7Q3X7_9ACTN</name>
<protein>
    <submittedName>
        <fullName evidence="1">5-carboxymethyl-2-hydroxymuconate Delta-isomerase</fullName>
    </submittedName>
</protein>
<sequence length="124" mass="13826">MPHISLEYTANLAGSVDLPALAEDLHRAIVAVADGRAGGCKTRFMRHDDYYIADGAPHYAMLHAEIALLSGRTPETKRELSEAALVLLRKHTTPAPQFEVQFSVDIRDLDRDAYTRHEDLRTQA</sequence>
<dbReference type="RefSeq" id="WP_222959912.1">
    <property type="nucleotide sequence ID" value="NZ_JAINZZ010000002.1"/>
</dbReference>
<dbReference type="SUPFAM" id="SSF55331">
    <property type="entry name" value="Tautomerase/MIF"/>
    <property type="match status" value="1"/>
</dbReference>
<keyword evidence="2" id="KW-1185">Reference proteome</keyword>
<dbReference type="PANTHER" id="PTHR37950">
    <property type="entry name" value="4-HYDROXYPHENYLACETATE CATABOLISM PROTEIN"/>
    <property type="match status" value="1"/>
</dbReference>
<accession>A0ABS7Q3X7</accession>